<dbReference type="Proteomes" id="UP000245629">
    <property type="component" value="Chromosome 1"/>
</dbReference>
<keyword evidence="2" id="KW-0560">Oxidoreductase</keyword>
<dbReference type="PROSITE" id="PS00061">
    <property type="entry name" value="ADH_SHORT"/>
    <property type="match status" value="1"/>
</dbReference>
<protein>
    <submittedName>
        <fullName evidence="4">Short chain dehydrogenase</fullName>
    </submittedName>
</protein>
<dbReference type="PRINTS" id="PR00081">
    <property type="entry name" value="GDHRDH"/>
</dbReference>
<dbReference type="PANTHER" id="PTHR43639">
    <property type="entry name" value="OXIDOREDUCTASE, SHORT-CHAIN DEHYDROGENASE/REDUCTASE FAMILY (AFU_ORTHOLOGUE AFUA_5G02870)"/>
    <property type="match status" value="1"/>
</dbReference>
<dbReference type="InterPro" id="IPR036291">
    <property type="entry name" value="NAD(P)-bd_dom_sf"/>
</dbReference>
<reference evidence="5" key="1">
    <citation type="submission" date="2018-05" db="EMBL/GenBank/DDBJ databases">
        <title>Azospirillum thermophila sp. nov., a novel isolated from hot spring.</title>
        <authorList>
            <person name="Zhao Z."/>
        </authorList>
    </citation>
    <scope>NUCLEOTIDE SEQUENCE [LARGE SCALE GENOMIC DNA]</scope>
    <source>
        <strain evidence="5">CFH 70021</strain>
    </source>
</reference>
<sequence>MVEIKRKAALVTGAGKRIGRAIALDLAAHGWDVAVHYLRSRADADAVVAEIAAAGGRAVAVAGDLERESEVEGLVPAAVERLGPLGLLVNNASVFERDEALDATRRSWDRHMEANLRAPFVLSQQFARQLPEGERGLIVNILDQRVWNPTPHFVSYTVSKMGLWALTRTLAMALAPQVRVNGIGPGPTLRNSRQTEAEFTAQWEATPLRRGTTPEEICAAVRFLIDAPAVTGQMIALDGGEHLGWAQPGQGFVPVE</sequence>
<dbReference type="NCBIfam" id="NF006597">
    <property type="entry name" value="PRK09134.1"/>
    <property type="match status" value="1"/>
</dbReference>
<keyword evidence="5" id="KW-1185">Reference proteome</keyword>
<dbReference type="OrthoDB" id="9786360at2"/>
<dbReference type="InterPro" id="IPR020904">
    <property type="entry name" value="Sc_DH/Rdtase_CS"/>
</dbReference>
<evidence type="ECO:0000313" key="5">
    <source>
        <dbReference type="Proteomes" id="UP000245629"/>
    </source>
</evidence>
<dbReference type="AlphaFoldDB" id="A0A2S2CLX8"/>
<accession>A0A2S2CLX8</accession>
<organism evidence="4 5">
    <name type="scientific">Azospirillum thermophilum</name>
    <dbReference type="NCBI Taxonomy" id="2202148"/>
    <lineage>
        <taxon>Bacteria</taxon>
        <taxon>Pseudomonadati</taxon>
        <taxon>Pseudomonadota</taxon>
        <taxon>Alphaproteobacteria</taxon>
        <taxon>Rhodospirillales</taxon>
        <taxon>Azospirillaceae</taxon>
        <taxon>Azospirillum</taxon>
    </lineage>
</organism>
<evidence type="ECO:0000256" key="3">
    <source>
        <dbReference type="RuleBase" id="RU000363"/>
    </source>
</evidence>
<proteinExistence type="inferred from homology"/>
<dbReference type="SUPFAM" id="SSF51735">
    <property type="entry name" value="NAD(P)-binding Rossmann-fold domains"/>
    <property type="match status" value="1"/>
</dbReference>
<dbReference type="InterPro" id="IPR002347">
    <property type="entry name" value="SDR_fam"/>
</dbReference>
<dbReference type="Gene3D" id="3.40.50.720">
    <property type="entry name" value="NAD(P)-binding Rossmann-like Domain"/>
    <property type="match status" value="1"/>
</dbReference>
<evidence type="ECO:0000256" key="1">
    <source>
        <dbReference type="ARBA" id="ARBA00006484"/>
    </source>
</evidence>
<comment type="similarity">
    <text evidence="1 3">Belongs to the short-chain dehydrogenases/reductases (SDR) family.</text>
</comment>
<dbReference type="GO" id="GO:0016491">
    <property type="term" value="F:oxidoreductase activity"/>
    <property type="evidence" value="ECO:0007669"/>
    <property type="project" value="UniProtKB-KW"/>
</dbReference>
<dbReference type="EMBL" id="CP029352">
    <property type="protein sequence ID" value="AWK85515.1"/>
    <property type="molecule type" value="Genomic_DNA"/>
</dbReference>
<dbReference type="PANTHER" id="PTHR43639:SF1">
    <property type="entry name" value="SHORT-CHAIN DEHYDROGENASE_REDUCTASE FAMILY PROTEIN"/>
    <property type="match status" value="1"/>
</dbReference>
<evidence type="ECO:0000256" key="2">
    <source>
        <dbReference type="ARBA" id="ARBA00023002"/>
    </source>
</evidence>
<gene>
    <name evidence="4" type="ORF">DEW08_04455</name>
</gene>
<dbReference type="KEGG" id="azz:DEW08_04455"/>
<dbReference type="PRINTS" id="PR00080">
    <property type="entry name" value="SDRFAMILY"/>
</dbReference>
<dbReference type="RefSeq" id="WP_109324789.1">
    <property type="nucleotide sequence ID" value="NZ_CP029352.1"/>
</dbReference>
<dbReference type="Pfam" id="PF00106">
    <property type="entry name" value="adh_short"/>
    <property type="match status" value="1"/>
</dbReference>
<evidence type="ECO:0000313" key="4">
    <source>
        <dbReference type="EMBL" id="AWK85515.1"/>
    </source>
</evidence>
<name>A0A2S2CLX8_9PROT</name>